<gene>
    <name evidence="2" type="ORF">FC82_GL000921</name>
</gene>
<keyword evidence="1" id="KW-0472">Membrane</keyword>
<keyword evidence="1" id="KW-1133">Transmembrane helix</keyword>
<dbReference type="AlphaFoldDB" id="A0A0R2B7W6"/>
<dbReference type="STRING" id="33960.TY91_05720"/>
<feature type="transmembrane region" description="Helical" evidence="1">
    <location>
        <begin position="67"/>
        <end position="92"/>
    </location>
</feature>
<dbReference type="Proteomes" id="UP000051845">
    <property type="component" value="Unassembled WGS sequence"/>
</dbReference>
<keyword evidence="1" id="KW-0812">Transmembrane</keyword>
<dbReference type="EMBL" id="AYYR01000112">
    <property type="protein sequence ID" value="KRM73956.1"/>
    <property type="molecule type" value="Genomic_DNA"/>
</dbReference>
<organism evidence="2 3">
    <name type="scientific">Secundilactobacillus collinoides DSM 20515 = JCM 1123</name>
    <dbReference type="NCBI Taxonomy" id="1423733"/>
    <lineage>
        <taxon>Bacteria</taxon>
        <taxon>Bacillati</taxon>
        <taxon>Bacillota</taxon>
        <taxon>Bacilli</taxon>
        <taxon>Lactobacillales</taxon>
        <taxon>Lactobacillaceae</taxon>
        <taxon>Secundilactobacillus</taxon>
    </lineage>
</organism>
<accession>A0A0R2B7W6</accession>
<evidence type="ECO:0000256" key="1">
    <source>
        <dbReference type="SAM" id="Phobius"/>
    </source>
</evidence>
<protein>
    <submittedName>
        <fullName evidence="2">Uncharacterized protein</fullName>
    </submittedName>
</protein>
<feature type="transmembrane region" description="Helical" evidence="1">
    <location>
        <begin position="39"/>
        <end position="61"/>
    </location>
</feature>
<dbReference type="PATRIC" id="fig|1423733.4.peg.967"/>
<name>A0A0R2B7W6_SECCO</name>
<comment type="caution">
    <text evidence="2">The sequence shown here is derived from an EMBL/GenBank/DDBJ whole genome shotgun (WGS) entry which is preliminary data.</text>
</comment>
<sequence>MITGPTLVFWSEDILTEVRVMSEDEIITELKRLLSHMRLMSVFQVTADTFMLYGLIVTLLAKSGTVAFLGAVLTQSHAIAVVVLLGLIDLCFTGIRYNDRRTGAGLIEELGDSLSDEAEAIVAQFKRYK</sequence>
<evidence type="ECO:0000313" key="2">
    <source>
        <dbReference type="EMBL" id="KRM73956.1"/>
    </source>
</evidence>
<proteinExistence type="predicted"/>
<evidence type="ECO:0000313" key="3">
    <source>
        <dbReference type="Proteomes" id="UP000051845"/>
    </source>
</evidence>
<reference evidence="2 3" key="1">
    <citation type="journal article" date="2015" name="Genome Announc.">
        <title>Expanding the biotechnology potential of lactobacilli through comparative genomics of 213 strains and associated genera.</title>
        <authorList>
            <person name="Sun Z."/>
            <person name="Harris H.M."/>
            <person name="McCann A."/>
            <person name="Guo C."/>
            <person name="Argimon S."/>
            <person name="Zhang W."/>
            <person name="Yang X."/>
            <person name="Jeffery I.B."/>
            <person name="Cooney J.C."/>
            <person name="Kagawa T.F."/>
            <person name="Liu W."/>
            <person name="Song Y."/>
            <person name="Salvetti E."/>
            <person name="Wrobel A."/>
            <person name="Rasinkangas P."/>
            <person name="Parkhill J."/>
            <person name="Rea M.C."/>
            <person name="O'Sullivan O."/>
            <person name="Ritari J."/>
            <person name="Douillard F.P."/>
            <person name="Paul Ross R."/>
            <person name="Yang R."/>
            <person name="Briner A.E."/>
            <person name="Felis G.E."/>
            <person name="de Vos W.M."/>
            <person name="Barrangou R."/>
            <person name="Klaenhammer T.R."/>
            <person name="Caufield P.W."/>
            <person name="Cui Y."/>
            <person name="Zhang H."/>
            <person name="O'Toole P.W."/>
        </authorList>
    </citation>
    <scope>NUCLEOTIDE SEQUENCE [LARGE SCALE GENOMIC DNA]</scope>
    <source>
        <strain evidence="2 3">DSM 20515</strain>
    </source>
</reference>